<feature type="compositionally biased region" description="Low complexity" evidence="1">
    <location>
        <begin position="32"/>
        <end position="46"/>
    </location>
</feature>
<dbReference type="HOGENOM" id="CLU_1541015_0_0_1"/>
<evidence type="ECO:0000256" key="1">
    <source>
        <dbReference type="SAM" id="MobiDB-lite"/>
    </source>
</evidence>
<evidence type="ECO:0000313" key="3">
    <source>
        <dbReference type="Proteomes" id="UP000053989"/>
    </source>
</evidence>
<dbReference type="InParanoid" id="A0A0C3A0M1"/>
<dbReference type="Proteomes" id="UP000053989">
    <property type="component" value="Unassembled WGS sequence"/>
</dbReference>
<evidence type="ECO:0000313" key="2">
    <source>
        <dbReference type="EMBL" id="KIM58222.1"/>
    </source>
</evidence>
<dbReference type="AlphaFoldDB" id="A0A0C3A0M1"/>
<gene>
    <name evidence="2" type="ORF">SCLCIDRAFT_1099562</name>
</gene>
<feature type="compositionally biased region" description="Basic and acidic residues" evidence="1">
    <location>
        <begin position="140"/>
        <end position="151"/>
    </location>
</feature>
<name>A0A0C3A0M1_9AGAM</name>
<feature type="compositionally biased region" description="Polar residues" evidence="1">
    <location>
        <begin position="81"/>
        <end position="111"/>
    </location>
</feature>
<protein>
    <submittedName>
        <fullName evidence="2">Uncharacterized protein</fullName>
    </submittedName>
</protein>
<accession>A0A0C3A0M1</accession>
<feature type="compositionally biased region" description="Low complexity" evidence="1">
    <location>
        <begin position="159"/>
        <end position="174"/>
    </location>
</feature>
<keyword evidence="3" id="KW-1185">Reference proteome</keyword>
<feature type="region of interest" description="Disordered" evidence="1">
    <location>
        <begin position="1"/>
        <end position="111"/>
    </location>
</feature>
<dbReference type="EMBL" id="KN822089">
    <property type="protein sequence ID" value="KIM58222.1"/>
    <property type="molecule type" value="Genomic_DNA"/>
</dbReference>
<reference evidence="3" key="2">
    <citation type="submission" date="2015-01" db="EMBL/GenBank/DDBJ databases">
        <title>Evolutionary Origins and Diversification of the Mycorrhizal Mutualists.</title>
        <authorList>
            <consortium name="DOE Joint Genome Institute"/>
            <consortium name="Mycorrhizal Genomics Consortium"/>
            <person name="Kohler A."/>
            <person name="Kuo A."/>
            <person name="Nagy L.G."/>
            <person name="Floudas D."/>
            <person name="Copeland A."/>
            <person name="Barry K.W."/>
            <person name="Cichocki N."/>
            <person name="Veneault-Fourrey C."/>
            <person name="LaButti K."/>
            <person name="Lindquist E.A."/>
            <person name="Lipzen A."/>
            <person name="Lundell T."/>
            <person name="Morin E."/>
            <person name="Murat C."/>
            <person name="Riley R."/>
            <person name="Ohm R."/>
            <person name="Sun H."/>
            <person name="Tunlid A."/>
            <person name="Henrissat B."/>
            <person name="Grigoriev I.V."/>
            <person name="Hibbett D.S."/>
            <person name="Martin F."/>
        </authorList>
    </citation>
    <scope>NUCLEOTIDE SEQUENCE [LARGE SCALE GENOMIC DNA]</scope>
    <source>
        <strain evidence="3">Foug A</strain>
    </source>
</reference>
<sequence>MRQLGHRRTHNDTHHINDGVRQSDHSNKYDYNNTTTTMAHQTTATNSMTSTRGLQPTDRGPSATPVSRDVSTVLGPPPNTLKASTSKCRTGHTNNNPVSNPTNARPVTHDSTGVLFSPQYGPGCMISKHHHDENLQSHDAVHRRDQDHTTDNDDNDSPTSTASIMRTTTTGNKR</sequence>
<feature type="compositionally biased region" description="Basic and acidic residues" evidence="1">
    <location>
        <begin position="10"/>
        <end position="28"/>
    </location>
</feature>
<organism evidence="2 3">
    <name type="scientific">Scleroderma citrinum Foug A</name>
    <dbReference type="NCBI Taxonomy" id="1036808"/>
    <lineage>
        <taxon>Eukaryota</taxon>
        <taxon>Fungi</taxon>
        <taxon>Dikarya</taxon>
        <taxon>Basidiomycota</taxon>
        <taxon>Agaricomycotina</taxon>
        <taxon>Agaricomycetes</taxon>
        <taxon>Agaricomycetidae</taxon>
        <taxon>Boletales</taxon>
        <taxon>Sclerodermatineae</taxon>
        <taxon>Sclerodermataceae</taxon>
        <taxon>Scleroderma</taxon>
    </lineage>
</organism>
<proteinExistence type="predicted"/>
<feature type="region of interest" description="Disordered" evidence="1">
    <location>
        <begin position="140"/>
        <end position="174"/>
    </location>
</feature>
<reference evidence="2 3" key="1">
    <citation type="submission" date="2014-04" db="EMBL/GenBank/DDBJ databases">
        <authorList>
            <consortium name="DOE Joint Genome Institute"/>
            <person name="Kuo A."/>
            <person name="Kohler A."/>
            <person name="Nagy L.G."/>
            <person name="Floudas D."/>
            <person name="Copeland A."/>
            <person name="Barry K.W."/>
            <person name="Cichocki N."/>
            <person name="Veneault-Fourrey C."/>
            <person name="LaButti K."/>
            <person name="Lindquist E.A."/>
            <person name="Lipzen A."/>
            <person name="Lundell T."/>
            <person name="Morin E."/>
            <person name="Murat C."/>
            <person name="Sun H."/>
            <person name="Tunlid A."/>
            <person name="Henrissat B."/>
            <person name="Grigoriev I.V."/>
            <person name="Hibbett D.S."/>
            <person name="Martin F."/>
            <person name="Nordberg H.P."/>
            <person name="Cantor M.N."/>
            <person name="Hua S.X."/>
        </authorList>
    </citation>
    <scope>NUCLEOTIDE SEQUENCE [LARGE SCALE GENOMIC DNA]</scope>
    <source>
        <strain evidence="2 3">Foug A</strain>
    </source>
</reference>